<dbReference type="Proteomes" id="UP000783213">
    <property type="component" value="Unassembled WGS sequence"/>
</dbReference>
<proteinExistence type="predicted"/>
<evidence type="ECO:0000256" key="1">
    <source>
        <dbReference type="SAM" id="MobiDB-lite"/>
    </source>
</evidence>
<name>A0ABQ7IFE7_9HELO</name>
<dbReference type="GeneID" id="62235098"/>
<sequence length="152" mass="16015">MSHSPASRQLTWSATPAWRGTPSPRRKSGAYRLRSRSGKHMASVGLGCARASWLVLESGLGWIGLGWVGLAPGRPSKRYKGSGVPTAGRCKVIPTSAPLSSRASESVPGPPTNHIEKDIRGGAEVPVGWTQGARIEGIYSVRSIVICADDGN</sequence>
<keyword evidence="3" id="KW-1185">Reference proteome</keyword>
<evidence type="ECO:0000313" key="2">
    <source>
        <dbReference type="EMBL" id="KAF7922114.1"/>
    </source>
</evidence>
<dbReference type="EMBL" id="RCSX01000021">
    <property type="protein sequence ID" value="KAF7922114.1"/>
    <property type="molecule type" value="Genomic_DNA"/>
</dbReference>
<organism evidence="2 3">
    <name type="scientific">Botrytis deweyae</name>
    <dbReference type="NCBI Taxonomy" id="2478750"/>
    <lineage>
        <taxon>Eukaryota</taxon>
        <taxon>Fungi</taxon>
        <taxon>Dikarya</taxon>
        <taxon>Ascomycota</taxon>
        <taxon>Pezizomycotina</taxon>
        <taxon>Leotiomycetes</taxon>
        <taxon>Helotiales</taxon>
        <taxon>Sclerotiniaceae</taxon>
        <taxon>Botrytis</taxon>
    </lineage>
</organism>
<protein>
    <submittedName>
        <fullName evidence="2">Uncharacterized protein</fullName>
    </submittedName>
</protein>
<feature type="region of interest" description="Disordered" evidence="1">
    <location>
        <begin position="98"/>
        <end position="118"/>
    </location>
</feature>
<evidence type="ECO:0000313" key="3">
    <source>
        <dbReference type="Proteomes" id="UP000783213"/>
    </source>
</evidence>
<accession>A0ABQ7IFE7</accession>
<feature type="compositionally biased region" description="Polar residues" evidence="1">
    <location>
        <begin position="1"/>
        <end position="14"/>
    </location>
</feature>
<gene>
    <name evidence="2" type="ORF">EAE98_008325</name>
</gene>
<feature type="region of interest" description="Disordered" evidence="1">
    <location>
        <begin position="1"/>
        <end position="30"/>
    </location>
</feature>
<reference evidence="2 3" key="1">
    <citation type="journal article" date="2020" name="Genome Biol. Evol.">
        <title>Comparative genomics of Sclerotiniaceae.</title>
        <authorList>
            <person name="Valero Jimenez C.A."/>
            <person name="Steentjes M."/>
            <person name="Scholten O.E."/>
            <person name="Van Kan J.A.L."/>
        </authorList>
    </citation>
    <scope>NUCLEOTIDE SEQUENCE [LARGE SCALE GENOMIC DNA]</scope>
    <source>
        <strain evidence="2 3">B1</strain>
    </source>
</reference>
<dbReference type="RefSeq" id="XP_038807814.1">
    <property type="nucleotide sequence ID" value="XM_038955948.1"/>
</dbReference>
<comment type="caution">
    <text evidence="2">The sequence shown here is derived from an EMBL/GenBank/DDBJ whole genome shotgun (WGS) entry which is preliminary data.</text>
</comment>